<dbReference type="AlphaFoldDB" id="A0A2U2B3U7"/>
<dbReference type="InterPro" id="IPR007421">
    <property type="entry name" value="Schlafen_AlbA_2_dom"/>
</dbReference>
<protein>
    <recommendedName>
        <fullName evidence="1">Schlafen AlbA-2 domain-containing protein</fullName>
    </recommendedName>
</protein>
<accession>A0A2U2B3U7</accession>
<sequence>MNSENINNLILEGENETVEFKTSFNNEVIETLVAFANTKGGNILIGVNARNQIKGIQINAESSQNWINEIKNKTLPSLLPDVEIVNIENKNIVVLSIQEYPVKPVSTRGKYFKRLNNSNHIIEISEVVNLHLQSFNTSWDFHINHEFKIEDISFEKVQKSIDILHSSGSKIIDDPYTFLIKNDLVRNEALTNAAFLLFSKKDTVLTTIELGRFQTDTI</sequence>
<dbReference type="RefSeq" id="WP_109266080.1">
    <property type="nucleotide sequence ID" value="NZ_QEWP01000026.1"/>
</dbReference>
<keyword evidence="3" id="KW-1185">Reference proteome</keyword>
<comment type="caution">
    <text evidence="2">The sequence shown here is derived from an EMBL/GenBank/DDBJ whole genome shotgun (WGS) entry which is preliminary data.</text>
</comment>
<gene>
    <name evidence="2" type="ORF">DDZ16_19085</name>
</gene>
<name>A0A2U2B3U7_9BACT</name>
<dbReference type="Pfam" id="PF04326">
    <property type="entry name" value="SLFN_AlbA_2"/>
    <property type="match status" value="1"/>
</dbReference>
<dbReference type="OrthoDB" id="1120869at2"/>
<dbReference type="Gene3D" id="3.30.950.30">
    <property type="entry name" value="Schlafen, AAA domain"/>
    <property type="match status" value="1"/>
</dbReference>
<dbReference type="Proteomes" id="UP000244956">
    <property type="component" value="Unassembled WGS sequence"/>
</dbReference>
<evidence type="ECO:0000313" key="3">
    <source>
        <dbReference type="Proteomes" id="UP000244956"/>
    </source>
</evidence>
<dbReference type="PANTHER" id="PTHR30595">
    <property type="entry name" value="GLPR-RELATED TRANSCRIPTIONAL REPRESSOR"/>
    <property type="match status" value="1"/>
</dbReference>
<dbReference type="InterPro" id="IPR038461">
    <property type="entry name" value="Schlafen_AlbA_2_dom_sf"/>
</dbReference>
<feature type="domain" description="Schlafen AlbA-2" evidence="1">
    <location>
        <begin position="14"/>
        <end position="121"/>
    </location>
</feature>
<dbReference type="EMBL" id="QEWP01000026">
    <property type="protein sequence ID" value="PWD97742.1"/>
    <property type="molecule type" value="Genomic_DNA"/>
</dbReference>
<evidence type="ECO:0000259" key="1">
    <source>
        <dbReference type="Pfam" id="PF04326"/>
    </source>
</evidence>
<dbReference type="PANTHER" id="PTHR30595:SF6">
    <property type="entry name" value="SCHLAFEN ALBA-2 DOMAIN-CONTAINING PROTEIN"/>
    <property type="match status" value="1"/>
</dbReference>
<proteinExistence type="predicted"/>
<reference evidence="2 3" key="1">
    <citation type="submission" date="2018-05" db="EMBL/GenBank/DDBJ databases">
        <title>Marinilabilia rubrum sp. nov., isolated from saltern sediment.</title>
        <authorList>
            <person name="Zhang R."/>
        </authorList>
    </citation>
    <scope>NUCLEOTIDE SEQUENCE [LARGE SCALE GENOMIC DNA]</scope>
    <source>
        <strain evidence="2 3">WTE16</strain>
    </source>
</reference>
<organism evidence="2 3">
    <name type="scientific">Marinilabilia rubra</name>
    <dbReference type="NCBI Taxonomy" id="2162893"/>
    <lineage>
        <taxon>Bacteria</taxon>
        <taxon>Pseudomonadati</taxon>
        <taxon>Bacteroidota</taxon>
        <taxon>Bacteroidia</taxon>
        <taxon>Marinilabiliales</taxon>
        <taxon>Marinilabiliaceae</taxon>
        <taxon>Marinilabilia</taxon>
    </lineage>
</organism>
<evidence type="ECO:0000313" key="2">
    <source>
        <dbReference type="EMBL" id="PWD97742.1"/>
    </source>
</evidence>